<dbReference type="PANTHER" id="PTHR17604">
    <property type="entry name" value="TRANSCRIPTION COFACTOR VESTIGIAL-LIKE PROTEIN 4"/>
    <property type="match status" value="1"/>
</dbReference>
<dbReference type="InterPro" id="IPR028184">
    <property type="entry name" value="VGLL4"/>
</dbReference>
<dbReference type="AlphaFoldDB" id="A0A815KQ04"/>
<dbReference type="GO" id="GO:0001223">
    <property type="term" value="F:transcription coactivator binding"/>
    <property type="evidence" value="ECO:0007669"/>
    <property type="project" value="TreeGrafter"/>
</dbReference>
<reference evidence="1" key="1">
    <citation type="submission" date="2021-02" db="EMBL/GenBank/DDBJ databases">
        <authorList>
            <person name="Nowell W R."/>
        </authorList>
    </citation>
    <scope>NUCLEOTIDE SEQUENCE</scope>
</reference>
<dbReference type="Proteomes" id="UP000663828">
    <property type="component" value="Unassembled WGS sequence"/>
</dbReference>
<name>A0A815KQ04_ADIRI</name>
<gene>
    <name evidence="1" type="ORF">XAT740_LOCUS34041</name>
</gene>
<evidence type="ECO:0000313" key="2">
    <source>
        <dbReference type="Proteomes" id="UP000663828"/>
    </source>
</evidence>
<keyword evidence="2" id="KW-1185">Reference proteome</keyword>
<comment type="caution">
    <text evidence="1">The sequence shown here is derived from an EMBL/GenBank/DDBJ whole genome shotgun (WGS) entry which is preliminary data.</text>
</comment>
<dbReference type="SMART" id="SM00711">
    <property type="entry name" value="TDU"/>
    <property type="match status" value="3"/>
</dbReference>
<dbReference type="InterPro" id="IPR006627">
    <property type="entry name" value="TDU_repeat"/>
</dbReference>
<dbReference type="PANTHER" id="PTHR17604:SF7">
    <property type="entry name" value="TONDU-DOMAIN-CONTAINING GROWTH INHIBITOR, ISOFORM A"/>
    <property type="match status" value="1"/>
</dbReference>
<accession>A0A815KQ04</accession>
<proteinExistence type="predicted"/>
<organism evidence="1 2">
    <name type="scientific">Adineta ricciae</name>
    <name type="common">Rotifer</name>
    <dbReference type="NCBI Taxonomy" id="249248"/>
    <lineage>
        <taxon>Eukaryota</taxon>
        <taxon>Metazoa</taxon>
        <taxon>Spiralia</taxon>
        <taxon>Gnathifera</taxon>
        <taxon>Rotifera</taxon>
        <taxon>Eurotatoria</taxon>
        <taxon>Bdelloidea</taxon>
        <taxon>Adinetida</taxon>
        <taxon>Adinetidae</taxon>
        <taxon>Adineta</taxon>
    </lineage>
</organism>
<dbReference type="EMBL" id="CAJNOR010003295">
    <property type="protein sequence ID" value="CAF1399211.1"/>
    <property type="molecule type" value="Genomic_DNA"/>
</dbReference>
<evidence type="ECO:0000313" key="1">
    <source>
        <dbReference type="EMBL" id="CAF1399211.1"/>
    </source>
</evidence>
<dbReference type="GO" id="GO:0045892">
    <property type="term" value="P:negative regulation of DNA-templated transcription"/>
    <property type="evidence" value="ECO:0007669"/>
    <property type="project" value="TreeGrafter"/>
</dbReference>
<sequence length="252" mass="28569">MNGNHQCNNAVCNLNQIPKNLPLKKRRAYLMDSSATNANSGHDENYANYSSTVMRQSYSANDSLQIHLPSVVVPTPPSSPHIELLRQHYAHLLANSTNSLPQHLYPPPTTYECVLAQKLLAQQFLDEYRTSMEQQQQQQYQNQQFSYTVMEDKPKEADVTIDEHFRKSLGYNYDKLHGGFLTPDTSSSNSSPIERTPADSIEEHFARSLGKFWPLQTSLHDEHSAAMTESVVDDHFAKALGATTWEKLKEKS</sequence>
<protein>
    <submittedName>
        <fullName evidence="1">Uncharacterized protein</fullName>
    </submittedName>
</protein>